<comment type="caution">
    <text evidence="1">The sequence shown here is derived from an EMBL/GenBank/DDBJ whole genome shotgun (WGS) entry which is preliminary data.</text>
</comment>
<accession>A0AAD3SNK3</accession>
<sequence>MSCLVRGSVWLRIGGCNFADGNAVLFDWTLEPLPLAVVRFKSAVKLGGSALKDYKEEFTSVMGFSTDEFLA</sequence>
<evidence type="ECO:0000313" key="1">
    <source>
        <dbReference type="EMBL" id="GMH14044.1"/>
    </source>
</evidence>
<evidence type="ECO:0000313" key="2">
    <source>
        <dbReference type="Proteomes" id="UP001279734"/>
    </source>
</evidence>
<reference evidence="1" key="1">
    <citation type="submission" date="2023-05" db="EMBL/GenBank/DDBJ databases">
        <title>Nepenthes gracilis genome sequencing.</title>
        <authorList>
            <person name="Fukushima K."/>
        </authorList>
    </citation>
    <scope>NUCLEOTIDE SEQUENCE</scope>
    <source>
        <strain evidence="1">SING2019-196</strain>
    </source>
</reference>
<dbReference type="AlphaFoldDB" id="A0AAD3SNK3"/>
<gene>
    <name evidence="1" type="ORF">Nepgr_015885</name>
</gene>
<proteinExistence type="predicted"/>
<keyword evidence="2" id="KW-1185">Reference proteome</keyword>
<dbReference type="Proteomes" id="UP001279734">
    <property type="component" value="Unassembled WGS sequence"/>
</dbReference>
<name>A0AAD3SNK3_NEPGR</name>
<organism evidence="1 2">
    <name type="scientific">Nepenthes gracilis</name>
    <name type="common">Slender pitcher plant</name>
    <dbReference type="NCBI Taxonomy" id="150966"/>
    <lineage>
        <taxon>Eukaryota</taxon>
        <taxon>Viridiplantae</taxon>
        <taxon>Streptophyta</taxon>
        <taxon>Embryophyta</taxon>
        <taxon>Tracheophyta</taxon>
        <taxon>Spermatophyta</taxon>
        <taxon>Magnoliopsida</taxon>
        <taxon>eudicotyledons</taxon>
        <taxon>Gunneridae</taxon>
        <taxon>Pentapetalae</taxon>
        <taxon>Caryophyllales</taxon>
        <taxon>Nepenthaceae</taxon>
        <taxon>Nepenthes</taxon>
    </lineage>
</organism>
<dbReference type="EMBL" id="BSYO01000013">
    <property type="protein sequence ID" value="GMH14044.1"/>
    <property type="molecule type" value="Genomic_DNA"/>
</dbReference>
<protein>
    <submittedName>
        <fullName evidence="1">Uncharacterized protein</fullName>
    </submittedName>
</protein>